<proteinExistence type="predicted"/>
<dbReference type="Proteomes" id="UP000253303">
    <property type="component" value="Unassembled WGS sequence"/>
</dbReference>
<sequence>MTSGAEFLGVAGPFAVEVPWWSEVEPVIACLRRALGVEVLVLRLLGVEGGEGGRDGHVTYHVEALERPAPGLLSPAPAWPSLFAPHELRSPWARLEGVRELYGWASAALAAAGRTVTGPIRQRRTWNLSGLFRLPTDQGTAWLKAVPPFSADEAAAIAAFAAVDPGLVPTVIAAGQGRILLEHLPGVDGWNAPAGVLTSAVTRLVAAQAALAGSAVPGLRELPWRSRAERVRALLARLGEATPPAGLTREESAAADRLIGRWTLLERCGLPETVVHGDFHPGNWRADGGPPVVYDFSDAHIGDPVLDGLRVLAFLPRDRRPAAARAWIDAWLAHAPGSDPAGALAIAEPLAHLHYAVRYQEFLDGIEPSERIYHLDDPATEIRAALRAAGPY</sequence>
<keyword evidence="3" id="KW-1185">Reference proteome</keyword>
<comment type="caution">
    <text evidence="2">The sequence shown here is derived from an EMBL/GenBank/DDBJ whole genome shotgun (WGS) entry which is preliminary data.</text>
</comment>
<dbReference type="Gene3D" id="3.90.1200.10">
    <property type="match status" value="1"/>
</dbReference>
<reference evidence="2 3" key="1">
    <citation type="submission" date="2018-06" db="EMBL/GenBank/DDBJ databases">
        <title>Sphaerisporangium craniellae sp. nov., isolated from a marine sponge in the South China Sea.</title>
        <authorList>
            <person name="Li L."/>
        </authorList>
    </citation>
    <scope>NUCLEOTIDE SEQUENCE [LARGE SCALE GENOMIC DNA]</scope>
    <source>
        <strain evidence="2 3">LHW63015</strain>
    </source>
</reference>
<dbReference type="InterPro" id="IPR011009">
    <property type="entry name" value="Kinase-like_dom_sf"/>
</dbReference>
<evidence type="ECO:0000259" key="1">
    <source>
        <dbReference type="Pfam" id="PF01636"/>
    </source>
</evidence>
<keyword evidence="2" id="KW-0808">Transferase</keyword>
<dbReference type="EMBL" id="QMEY01000013">
    <property type="protein sequence ID" value="RBQ17112.1"/>
    <property type="molecule type" value="Genomic_DNA"/>
</dbReference>
<evidence type="ECO:0000313" key="3">
    <source>
        <dbReference type="Proteomes" id="UP000253303"/>
    </source>
</evidence>
<dbReference type="OrthoDB" id="101887at2"/>
<accession>A0A366LVA3</accession>
<gene>
    <name evidence="2" type="ORF">DP939_26890</name>
</gene>
<dbReference type="SUPFAM" id="SSF56112">
    <property type="entry name" value="Protein kinase-like (PK-like)"/>
    <property type="match status" value="1"/>
</dbReference>
<dbReference type="AlphaFoldDB" id="A0A366LVA3"/>
<evidence type="ECO:0000313" key="2">
    <source>
        <dbReference type="EMBL" id="RBQ17112.1"/>
    </source>
</evidence>
<dbReference type="GO" id="GO:0016740">
    <property type="term" value="F:transferase activity"/>
    <property type="evidence" value="ECO:0007669"/>
    <property type="project" value="UniProtKB-KW"/>
</dbReference>
<protein>
    <submittedName>
        <fullName evidence="2">Aminoglycoside phosphotransferase family protein</fullName>
    </submittedName>
</protein>
<feature type="domain" description="Aminoglycoside phosphotransferase" evidence="1">
    <location>
        <begin position="143"/>
        <end position="336"/>
    </location>
</feature>
<dbReference type="Pfam" id="PF01636">
    <property type="entry name" value="APH"/>
    <property type="match status" value="1"/>
</dbReference>
<organism evidence="2 3">
    <name type="scientific">Spongiactinospora rosea</name>
    <dbReference type="NCBI Taxonomy" id="2248750"/>
    <lineage>
        <taxon>Bacteria</taxon>
        <taxon>Bacillati</taxon>
        <taxon>Actinomycetota</taxon>
        <taxon>Actinomycetes</taxon>
        <taxon>Streptosporangiales</taxon>
        <taxon>Streptosporangiaceae</taxon>
        <taxon>Spongiactinospora</taxon>
    </lineage>
</organism>
<name>A0A366LVA3_9ACTN</name>
<dbReference type="InterPro" id="IPR002575">
    <property type="entry name" value="Aminoglycoside_PTrfase"/>
</dbReference>